<sequence>MVVDSEESNHSSRTSVEKNAMSSSKKRGQARRSFVFFRPKDTPSPPTMKRSWRRRKSNSSSRHSIRIDAETSSTEDTEKELTDAMMRTTIVPTAKISRERKDEKTERQELQQSAPPLTEATAILQHSYLELLCGSSNAVGENTLYQRKNTLPDDPTIQESIECIFASQLAEGLPSLLMGDDEDDDDSTDLGDRLVAPSTLQQSLFKSRCHYILEGTPPPASKPKKQHVHSTLIHLQTMDSSGQIEIAEDFESSPSMSERCVCCRQSRPALDPKHWPQRPLLLRPTPGSGTKIKGIRFSGSSEYIWTAEKSVLTWPTYLKLHWGIPESSPRGSWNPPDVTMCDQCMILPINNGNETLGESLVTDFYTDLFEGTLLLRLRKSEGTTPQKYDDSIGYFANMNRRYQVVVRGRFRKDIRWTECLTGFELSRPCGKLPPKWMLNGALKVLSFFAPQLQAKIDTKNPSTMSPLGSTPQCLVVEESDSLTMSKIDAPQSEPEEVSKTLLGKASSATSSMQRARYRKKVFDKLFSQNSPIPVTDCSKLYTFEFLQHLINFDEFSVELGSVLGAIRLQELLDGQPLQIMATHFERRLWSFDIWHEMLVEDALRSDQA</sequence>
<dbReference type="PANTHER" id="PTHR34826">
    <property type="entry name" value="UPF0590 PROTEIN C409.17C"/>
    <property type="match status" value="1"/>
</dbReference>
<reference evidence="3 4" key="1">
    <citation type="journal article" date="2015" name="Plant Cell">
        <title>Oil accumulation by the oleaginous diatom Fistulifera solaris as revealed by the genome and transcriptome.</title>
        <authorList>
            <person name="Tanaka T."/>
            <person name="Maeda Y."/>
            <person name="Veluchamy A."/>
            <person name="Tanaka M."/>
            <person name="Abida H."/>
            <person name="Marechal E."/>
            <person name="Bowler C."/>
            <person name="Muto M."/>
            <person name="Sunaga Y."/>
            <person name="Tanaka M."/>
            <person name="Yoshino T."/>
            <person name="Taniguchi T."/>
            <person name="Fukuda Y."/>
            <person name="Nemoto M."/>
            <person name="Matsumoto M."/>
            <person name="Wong P.S."/>
            <person name="Aburatani S."/>
            <person name="Fujibuchi W."/>
        </authorList>
    </citation>
    <scope>NUCLEOTIDE SEQUENCE [LARGE SCALE GENOMIC DNA]</scope>
    <source>
        <strain evidence="3 4">JPCC DA0580</strain>
    </source>
</reference>
<keyword evidence="4" id="KW-1185">Reference proteome</keyword>
<dbReference type="Proteomes" id="UP000198406">
    <property type="component" value="Unassembled WGS sequence"/>
</dbReference>
<name>A0A1Z5JGP0_FISSO</name>
<dbReference type="InterPro" id="IPR013897">
    <property type="entry name" value="Duc1"/>
</dbReference>
<dbReference type="EMBL" id="BDSP01000061">
    <property type="protein sequence ID" value="GAX13170.1"/>
    <property type="molecule type" value="Genomic_DNA"/>
</dbReference>
<dbReference type="Pfam" id="PF08588">
    <property type="entry name" value="Duc1"/>
    <property type="match status" value="1"/>
</dbReference>
<dbReference type="PANTHER" id="PTHR34826:SF2">
    <property type="entry name" value="UPF0590 PROTEIN C409.17C"/>
    <property type="match status" value="1"/>
</dbReference>
<feature type="domain" description="Domain of unknown function at the cortex 1" evidence="2">
    <location>
        <begin position="361"/>
        <end position="594"/>
    </location>
</feature>
<evidence type="ECO:0000313" key="4">
    <source>
        <dbReference type="Proteomes" id="UP000198406"/>
    </source>
</evidence>
<dbReference type="InParanoid" id="A0A1Z5JGP0"/>
<feature type="compositionally biased region" description="Basic and acidic residues" evidence="1">
    <location>
        <begin position="96"/>
        <end position="109"/>
    </location>
</feature>
<organism evidence="3 4">
    <name type="scientific">Fistulifera solaris</name>
    <name type="common">Oleaginous diatom</name>
    <dbReference type="NCBI Taxonomy" id="1519565"/>
    <lineage>
        <taxon>Eukaryota</taxon>
        <taxon>Sar</taxon>
        <taxon>Stramenopiles</taxon>
        <taxon>Ochrophyta</taxon>
        <taxon>Bacillariophyta</taxon>
        <taxon>Bacillariophyceae</taxon>
        <taxon>Bacillariophycidae</taxon>
        <taxon>Naviculales</taxon>
        <taxon>Naviculaceae</taxon>
        <taxon>Fistulifera</taxon>
    </lineage>
</organism>
<evidence type="ECO:0000256" key="1">
    <source>
        <dbReference type="SAM" id="MobiDB-lite"/>
    </source>
</evidence>
<evidence type="ECO:0000259" key="2">
    <source>
        <dbReference type="Pfam" id="PF08588"/>
    </source>
</evidence>
<dbReference type="OrthoDB" id="42898at2759"/>
<dbReference type="AlphaFoldDB" id="A0A1Z5JGP0"/>
<proteinExistence type="predicted"/>
<comment type="caution">
    <text evidence="3">The sequence shown here is derived from an EMBL/GenBank/DDBJ whole genome shotgun (WGS) entry which is preliminary data.</text>
</comment>
<protein>
    <recommendedName>
        <fullName evidence="2">Domain of unknown function at the cortex 1 domain-containing protein</fullName>
    </recommendedName>
</protein>
<accession>A0A1Z5JGP0</accession>
<feature type="region of interest" description="Disordered" evidence="1">
    <location>
        <begin position="1"/>
        <end position="115"/>
    </location>
</feature>
<gene>
    <name evidence="3" type="ORF">FisN_17Hh100</name>
</gene>
<evidence type="ECO:0000313" key="3">
    <source>
        <dbReference type="EMBL" id="GAX13170.1"/>
    </source>
</evidence>